<dbReference type="AlphaFoldDB" id="A0AAU9CXF5"/>
<accession>A0AAU9CXF5</accession>
<protein>
    <recommendedName>
        <fullName evidence="3">SMI1/KNR4 family protein</fullName>
    </recommendedName>
</protein>
<keyword evidence="2" id="KW-1185">Reference proteome</keyword>
<gene>
    <name evidence="1" type="ORF">FUAX_41490</name>
</gene>
<geneLocation type="plasmid" evidence="1 2">
    <name>pFA1</name>
</geneLocation>
<dbReference type="KEGG" id="fax:FUAX_41490"/>
<evidence type="ECO:0008006" key="3">
    <source>
        <dbReference type="Google" id="ProtNLM"/>
    </source>
</evidence>
<evidence type="ECO:0000313" key="2">
    <source>
        <dbReference type="Proteomes" id="UP001348817"/>
    </source>
</evidence>
<evidence type="ECO:0000313" key="1">
    <source>
        <dbReference type="EMBL" id="BDD11717.1"/>
    </source>
</evidence>
<name>A0AAU9CXF5_9BACT</name>
<dbReference type="EMBL" id="AP025315">
    <property type="protein sequence ID" value="BDD11717.1"/>
    <property type="molecule type" value="Genomic_DNA"/>
</dbReference>
<sequence length="189" mass="21838">MSPHSEIENKFGALPSLYKKWISQNVPYNQEYNASDYLAWLKPSQILDKDNYEFDGETPRDELMILGLCHEDAIWFLDTKNGTVIIWILFHEATLYAPNLSGWIFRVCLDLACGFYDDGQETITTIHNLSSLIATHSPRLTEQLKTIINRPITIGEHFNSLLTEQECDSMIIKEFGQEYLNTEVEIFKP</sequence>
<keyword evidence="1" id="KW-0614">Plasmid</keyword>
<organism evidence="1 2">
    <name type="scientific">Fulvitalea axinellae</name>
    <dbReference type="NCBI Taxonomy" id="1182444"/>
    <lineage>
        <taxon>Bacteria</taxon>
        <taxon>Pseudomonadati</taxon>
        <taxon>Bacteroidota</taxon>
        <taxon>Cytophagia</taxon>
        <taxon>Cytophagales</taxon>
        <taxon>Persicobacteraceae</taxon>
        <taxon>Fulvitalea</taxon>
    </lineage>
</organism>
<dbReference type="RefSeq" id="WP_338394833.1">
    <property type="nucleotide sequence ID" value="NZ_AP025315.1"/>
</dbReference>
<dbReference type="Proteomes" id="UP001348817">
    <property type="component" value="Plasmid pFA1"/>
</dbReference>
<proteinExistence type="predicted"/>
<reference evidence="1 2" key="1">
    <citation type="submission" date="2021-12" db="EMBL/GenBank/DDBJ databases">
        <title>Genome sequencing of bacteria with rrn-lacking chromosome and rrn-plasmid.</title>
        <authorList>
            <person name="Anda M."/>
            <person name="Iwasaki W."/>
        </authorList>
    </citation>
    <scope>NUCLEOTIDE SEQUENCE [LARGE SCALE GENOMIC DNA]</scope>
    <source>
        <strain evidence="1 2">DSM 100852</strain>
        <plasmid evidence="1 2">pFA1</plasmid>
    </source>
</reference>